<dbReference type="GO" id="GO:0008982">
    <property type="term" value="F:protein-N(PI)-phosphohistidine-sugar phosphotransferase activity"/>
    <property type="evidence" value="ECO:0007669"/>
    <property type="project" value="UniProtKB-UniRule"/>
</dbReference>
<dbReference type="InterPro" id="IPR003352">
    <property type="entry name" value="PTS_EIIC"/>
</dbReference>
<evidence type="ECO:0000256" key="8">
    <source>
        <dbReference type="PIRNR" id="PIRNR006351"/>
    </source>
</evidence>
<dbReference type="RefSeq" id="WP_007865855.1">
    <property type="nucleotide sequence ID" value="NZ_KQ235878.1"/>
</dbReference>
<keyword evidence="5 9" id="KW-0812">Transmembrane</keyword>
<comment type="subcellular location">
    <subcellularLocation>
        <location evidence="1">Cell membrane</location>
        <topology evidence="1">Multi-pass membrane protein</topology>
    </subcellularLocation>
</comment>
<evidence type="ECO:0000256" key="1">
    <source>
        <dbReference type="ARBA" id="ARBA00004651"/>
    </source>
</evidence>
<feature type="transmembrane region" description="Helical" evidence="9">
    <location>
        <begin position="183"/>
        <end position="205"/>
    </location>
</feature>
<evidence type="ECO:0000256" key="2">
    <source>
        <dbReference type="ARBA" id="ARBA00022448"/>
    </source>
</evidence>
<evidence type="ECO:0000256" key="9">
    <source>
        <dbReference type="SAM" id="Phobius"/>
    </source>
</evidence>
<dbReference type="GO" id="GO:0005886">
    <property type="term" value="C:plasma membrane"/>
    <property type="evidence" value="ECO:0007669"/>
    <property type="project" value="UniProtKB-SubCell"/>
</dbReference>
<dbReference type="OrthoDB" id="1641940at2"/>
<keyword evidence="4 8" id="KW-0762">Sugar transport</keyword>
<evidence type="ECO:0000313" key="12">
    <source>
        <dbReference type="Proteomes" id="UP000037392"/>
    </source>
</evidence>
<feature type="transmembrane region" description="Helical" evidence="9">
    <location>
        <begin position="144"/>
        <end position="162"/>
    </location>
</feature>
<dbReference type="PROSITE" id="PS51105">
    <property type="entry name" value="PTS_EIIC_TYPE_3"/>
    <property type="match status" value="1"/>
</dbReference>
<dbReference type="PANTHER" id="PTHR33989:SF4">
    <property type="entry name" value="PTS SYSTEM N,N'-DIACETYLCHITOBIOSE-SPECIFIC EIIC COMPONENT"/>
    <property type="match status" value="1"/>
</dbReference>
<feature type="transmembrane region" description="Helical" evidence="9">
    <location>
        <begin position="112"/>
        <end position="132"/>
    </location>
</feature>
<dbReference type="PATRIC" id="fig|742734.4.peg.2854"/>
<evidence type="ECO:0000256" key="5">
    <source>
        <dbReference type="ARBA" id="ARBA00022692"/>
    </source>
</evidence>
<feature type="transmembrane region" description="Helical" evidence="9">
    <location>
        <begin position="43"/>
        <end position="61"/>
    </location>
</feature>
<keyword evidence="7 8" id="KW-0472">Membrane</keyword>
<evidence type="ECO:0000259" key="10">
    <source>
        <dbReference type="PROSITE" id="PS51105"/>
    </source>
</evidence>
<reference evidence="11 12" key="1">
    <citation type="submission" date="2011-04" db="EMBL/GenBank/DDBJ databases">
        <title>The Genome Sequence of Clostridium citroniae WAL-19142.</title>
        <authorList>
            <consortium name="The Broad Institute Genome Sequencing Platform"/>
            <person name="Earl A."/>
            <person name="Ward D."/>
            <person name="Feldgarden M."/>
            <person name="Gevers D."/>
            <person name="Warren Y.A."/>
            <person name="Tyrrell K.L."/>
            <person name="Citron D.M."/>
            <person name="Goldstein E.J."/>
            <person name="Daigneault M."/>
            <person name="Allen-Vercoe E."/>
            <person name="Young S.K."/>
            <person name="Zeng Q."/>
            <person name="Gargeya S."/>
            <person name="Fitzgerald M."/>
            <person name="Haas B."/>
            <person name="Abouelleil A."/>
            <person name="Alvarado L."/>
            <person name="Arachchi H.M."/>
            <person name="Berlin A."/>
            <person name="Brown A."/>
            <person name="Chapman S.B."/>
            <person name="Chen Z."/>
            <person name="Dunbar C."/>
            <person name="Freedman E."/>
            <person name="Gearin G."/>
            <person name="Gellesch M."/>
            <person name="Goldberg J."/>
            <person name="Griggs A."/>
            <person name="Gujja S."/>
            <person name="Heilman E.R."/>
            <person name="Heiman D."/>
            <person name="Howarth C."/>
            <person name="Larson L."/>
            <person name="Lui A."/>
            <person name="MacDonald P.J."/>
            <person name="Mehta T."/>
            <person name="Montmayeur A."/>
            <person name="Murphy C."/>
            <person name="Neiman D."/>
            <person name="Pearson M."/>
            <person name="Priest M."/>
            <person name="Roberts A."/>
            <person name="Saif S."/>
            <person name="Shea T."/>
            <person name="Shenoy N."/>
            <person name="Sisk P."/>
            <person name="Stolte C."/>
            <person name="Sykes S."/>
            <person name="White J."/>
            <person name="Yandava C."/>
            <person name="Wortman J."/>
            <person name="Nusbaum C."/>
            <person name="Birren B."/>
        </authorList>
    </citation>
    <scope>NUCLEOTIDE SEQUENCE [LARGE SCALE GENOMIC DNA]</scope>
    <source>
        <strain evidence="11 12">WAL-19142</strain>
    </source>
</reference>
<evidence type="ECO:0000313" key="11">
    <source>
        <dbReference type="EMBL" id="KMW19174.1"/>
    </source>
</evidence>
<feature type="transmembrane region" description="Helical" evidence="9">
    <location>
        <begin position="391"/>
        <end position="411"/>
    </location>
</feature>
<protein>
    <recommendedName>
        <fullName evidence="8">Permease IIC component</fullName>
    </recommendedName>
</protein>
<dbReference type="InterPro" id="IPR051088">
    <property type="entry name" value="PTS_Sugar-EIIC/EIIB"/>
</dbReference>
<feature type="domain" description="PTS EIIC type-3" evidence="10">
    <location>
        <begin position="20"/>
        <end position="411"/>
    </location>
</feature>
<dbReference type="GO" id="GO:1902815">
    <property type="term" value="P:N,N'-diacetylchitobiose import"/>
    <property type="evidence" value="ECO:0007669"/>
    <property type="project" value="TreeGrafter"/>
</dbReference>
<evidence type="ECO:0000256" key="4">
    <source>
        <dbReference type="ARBA" id="ARBA00022597"/>
    </source>
</evidence>
<feature type="transmembrane region" description="Helical" evidence="9">
    <location>
        <begin position="81"/>
        <end position="100"/>
    </location>
</feature>
<organism evidence="11 12">
    <name type="scientific">[Clostridium] citroniae WAL-19142</name>
    <dbReference type="NCBI Taxonomy" id="742734"/>
    <lineage>
        <taxon>Bacteria</taxon>
        <taxon>Bacillati</taxon>
        <taxon>Bacillota</taxon>
        <taxon>Clostridia</taxon>
        <taxon>Lachnospirales</taxon>
        <taxon>Lachnospiraceae</taxon>
        <taxon>Enterocloster</taxon>
    </lineage>
</organism>
<evidence type="ECO:0000256" key="3">
    <source>
        <dbReference type="ARBA" id="ARBA00022475"/>
    </source>
</evidence>
<dbReference type="AlphaFoldDB" id="A0A0J9C414"/>
<dbReference type="Proteomes" id="UP000037392">
    <property type="component" value="Unassembled WGS sequence"/>
</dbReference>
<dbReference type="InterPro" id="IPR004796">
    <property type="entry name" value="PTS_IIC_cello"/>
</dbReference>
<dbReference type="PANTHER" id="PTHR33989">
    <property type="match status" value="1"/>
</dbReference>
<gene>
    <name evidence="11" type="ORF">HMPREF9470_02659</name>
</gene>
<dbReference type="GeneID" id="93165314"/>
<sequence>MAERKVSKFETRMEQFGAWIEKYVAPPLVKFGNQRHMAAIRTAYIRIIPFIIVGSVPLILTNLPIPGLANLFAPYADKLNVLYSMTFNFIGLWLAISLGAEMAKMYGLDQNIGSIVTVACSLIVVSPIDLSANTMDCTGLSVKGMFSIIIVSVIVAEFMKFAHDKNLTIRMPKGVPANIATSFGALVPMSILATFFWIARVVLGFDLTQFLNIIISPLLVLQDTWFGVLVCVILLQLLWFVGIHGGSFTVWGVCYPLLITNIAENTAASLIGQPLPHVFTEPFVYTWIMIGGVGSTLPLCLIWWKSKSATLREVAHLALPCGIFNINEPIIFGAPIAFNPIMFVPFMLSGIVGSMFAYFLTRLGMITAAYVPTPWTTPLLINPYLSSGGDVWCVVAQVVLLIVLFVIYYPFAKIWEARMIEEENS</sequence>
<dbReference type="NCBIfam" id="TIGR00410">
    <property type="entry name" value="lacE"/>
    <property type="match status" value="1"/>
</dbReference>
<feature type="transmembrane region" description="Helical" evidence="9">
    <location>
        <begin position="346"/>
        <end position="371"/>
    </location>
</feature>
<comment type="function">
    <text evidence="8">The phosphoenolpyruvate-dependent sugar phosphotransferase system (PTS), a major carbohydrate active -transport system, catalyzes the phosphorylation of incoming sugar substrates concomitant with their translocation across the cell membrane.</text>
</comment>
<feature type="transmembrane region" description="Helical" evidence="9">
    <location>
        <begin position="284"/>
        <end position="304"/>
    </location>
</feature>
<dbReference type="GO" id="GO:0009401">
    <property type="term" value="P:phosphoenolpyruvate-dependent sugar phosphotransferase system"/>
    <property type="evidence" value="ECO:0007669"/>
    <property type="project" value="InterPro"/>
</dbReference>
<dbReference type="InterPro" id="IPR004501">
    <property type="entry name" value="PTS_EIIC_3"/>
</dbReference>
<dbReference type="EMBL" id="ADLK01000021">
    <property type="protein sequence ID" value="KMW19174.1"/>
    <property type="molecule type" value="Genomic_DNA"/>
</dbReference>
<evidence type="ECO:0000256" key="7">
    <source>
        <dbReference type="ARBA" id="ARBA00023136"/>
    </source>
</evidence>
<name>A0A0J9C414_9FIRM</name>
<evidence type="ECO:0000256" key="6">
    <source>
        <dbReference type="ARBA" id="ARBA00022989"/>
    </source>
</evidence>
<dbReference type="Pfam" id="PF02378">
    <property type="entry name" value="PTS_EIIC"/>
    <property type="match status" value="1"/>
</dbReference>
<dbReference type="PIRSF" id="PIRSF006351">
    <property type="entry name" value="PTS_EIIC-Cellobiose"/>
    <property type="match status" value="1"/>
</dbReference>
<proteinExistence type="predicted"/>
<keyword evidence="3 8" id="KW-1003">Cell membrane</keyword>
<accession>A0A0J9C414</accession>
<keyword evidence="6 9" id="KW-1133">Transmembrane helix</keyword>
<comment type="caution">
    <text evidence="11">The sequence shown here is derived from an EMBL/GenBank/DDBJ whole genome shotgun (WGS) entry which is preliminary data.</text>
</comment>
<keyword evidence="2 8" id="KW-0813">Transport</keyword>